<reference evidence="3" key="1">
    <citation type="submission" date="2016-06" db="EMBL/GenBank/DDBJ databases">
        <title>Parallel loss of symbiosis genes in relatives of nitrogen-fixing non-legume Parasponia.</title>
        <authorList>
            <person name="Van Velzen R."/>
            <person name="Holmer R."/>
            <person name="Bu F."/>
            <person name="Rutten L."/>
            <person name="Van Zeijl A."/>
            <person name="Liu W."/>
            <person name="Santuari L."/>
            <person name="Cao Q."/>
            <person name="Sharma T."/>
            <person name="Shen D."/>
            <person name="Roswanjaya Y."/>
            <person name="Wardhani T."/>
            <person name="Kalhor M.S."/>
            <person name="Jansen J."/>
            <person name="Van den Hoogen J."/>
            <person name="Gungor B."/>
            <person name="Hartog M."/>
            <person name="Hontelez J."/>
            <person name="Verver J."/>
            <person name="Yang W.-C."/>
            <person name="Schijlen E."/>
            <person name="Repin R."/>
            <person name="Schilthuizen M."/>
            <person name="Schranz E."/>
            <person name="Heidstra R."/>
            <person name="Miyata K."/>
            <person name="Fedorova E."/>
            <person name="Kohlen W."/>
            <person name="Bisseling T."/>
            <person name="Smit S."/>
            <person name="Geurts R."/>
        </authorList>
    </citation>
    <scope>NUCLEOTIDE SEQUENCE [LARGE SCALE GENOMIC DNA]</scope>
    <source>
        <strain evidence="3">cv. WU1-14</strain>
    </source>
</reference>
<dbReference type="AlphaFoldDB" id="A0A2P5BJV5"/>
<dbReference type="Proteomes" id="UP000237105">
    <property type="component" value="Unassembled WGS sequence"/>
</dbReference>
<dbReference type="OrthoDB" id="10293096at2759"/>
<gene>
    <name evidence="2" type="ORF">PanWU01x14_233190</name>
</gene>
<sequence>MVETWTSGGNEWGRSVRDLGQNGPTKTWDPDQTRAGPPPPLLSEAHGHFYVFGSALLNQSTIKSNYMSRTV</sequence>
<feature type="region of interest" description="Disordered" evidence="1">
    <location>
        <begin position="1"/>
        <end position="42"/>
    </location>
</feature>
<evidence type="ECO:0000313" key="2">
    <source>
        <dbReference type="EMBL" id="PON49053.1"/>
    </source>
</evidence>
<evidence type="ECO:0000256" key="1">
    <source>
        <dbReference type="SAM" id="MobiDB-lite"/>
    </source>
</evidence>
<comment type="caution">
    <text evidence="2">The sequence shown here is derived from an EMBL/GenBank/DDBJ whole genome shotgun (WGS) entry which is preliminary data.</text>
</comment>
<accession>A0A2P5BJV5</accession>
<name>A0A2P5BJV5_PARAD</name>
<keyword evidence="3" id="KW-1185">Reference proteome</keyword>
<organism evidence="2 3">
    <name type="scientific">Parasponia andersonii</name>
    <name type="common">Sponia andersonii</name>
    <dbReference type="NCBI Taxonomy" id="3476"/>
    <lineage>
        <taxon>Eukaryota</taxon>
        <taxon>Viridiplantae</taxon>
        <taxon>Streptophyta</taxon>
        <taxon>Embryophyta</taxon>
        <taxon>Tracheophyta</taxon>
        <taxon>Spermatophyta</taxon>
        <taxon>Magnoliopsida</taxon>
        <taxon>eudicotyledons</taxon>
        <taxon>Gunneridae</taxon>
        <taxon>Pentapetalae</taxon>
        <taxon>rosids</taxon>
        <taxon>fabids</taxon>
        <taxon>Rosales</taxon>
        <taxon>Cannabaceae</taxon>
        <taxon>Parasponia</taxon>
    </lineage>
</organism>
<protein>
    <submittedName>
        <fullName evidence="2">Uncharacterized protein</fullName>
    </submittedName>
</protein>
<proteinExistence type="predicted"/>
<evidence type="ECO:0000313" key="3">
    <source>
        <dbReference type="Proteomes" id="UP000237105"/>
    </source>
</evidence>
<dbReference type="EMBL" id="JXTB01000268">
    <property type="protein sequence ID" value="PON49053.1"/>
    <property type="molecule type" value="Genomic_DNA"/>
</dbReference>